<keyword evidence="2" id="KW-1185">Reference proteome</keyword>
<dbReference type="EMBL" id="VUJU01000221">
    <property type="protein sequence ID" value="KAF0772032.1"/>
    <property type="molecule type" value="Genomic_DNA"/>
</dbReference>
<keyword evidence="1" id="KW-0808">Transferase</keyword>
<dbReference type="PANTHER" id="PTHR19446">
    <property type="entry name" value="REVERSE TRANSCRIPTASES"/>
    <property type="match status" value="1"/>
</dbReference>
<dbReference type="OrthoDB" id="6627636at2759"/>
<proteinExistence type="predicted"/>
<evidence type="ECO:0000313" key="2">
    <source>
        <dbReference type="Proteomes" id="UP000478052"/>
    </source>
</evidence>
<organism evidence="1 2">
    <name type="scientific">Aphis craccivora</name>
    <name type="common">Cowpea aphid</name>
    <dbReference type="NCBI Taxonomy" id="307492"/>
    <lineage>
        <taxon>Eukaryota</taxon>
        <taxon>Metazoa</taxon>
        <taxon>Ecdysozoa</taxon>
        <taxon>Arthropoda</taxon>
        <taxon>Hexapoda</taxon>
        <taxon>Insecta</taxon>
        <taxon>Pterygota</taxon>
        <taxon>Neoptera</taxon>
        <taxon>Paraneoptera</taxon>
        <taxon>Hemiptera</taxon>
        <taxon>Sternorrhyncha</taxon>
        <taxon>Aphidomorpha</taxon>
        <taxon>Aphidoidea</taxon>
        <taxon>Aphididae</taxon>
        <taxon>Aphidini</taxon>
        <taxon>Aphis</taxon>
        <taxon>Aphis</taxon>
    </lineage>
</organism>
<evidence type="ECO:0000313" key="1">
    <source>
        <dbReference type="EMBL" id="KAF0772032.1"/>
    </source>
</evidence>
<dbReference type="AlphaFoldDB" id="A0A6G0ZLQ7"/>
<dbReference type="GO" id="GO:0003964">
    <property type="term" value="F:RNA-directed DNA polymerase activity"/>
    <property type="evidence" value="ECO:0007669"/>
    <property type="project" value="UniProtKB-KW"/>
</dbReference>
<protein>
    <submittedName>
        <fullName evidence="1">Putative RNA-directed DNA polymerase</fullName>
    </submittedName>
</protein>
<gene>
    <name evidence="1" type="ORF">FWK35_00003391</name>
</gene>
<name>A0A6G0ZLQ7_APHCR</name>
<comment type="caution">
    <text evidence="1">The sequence shown here is derived from an EMBL/GenBank/DDBJ whole genome shotgun (WGS) entry which is preliminary data.</text>
</comment>
<accession>A0A6G0ZLQ7</accession>
<sequence length="162" mass="18321">MNNINVDLSSWIIDQNEIHDFLNNLDINASTGPDGVPSIILKLCSFKLIKPLHLIFNKSLSIGNFPNIWKKSFITPIHKSGDKHNVSNCRPISKLSQIPKIFDAIITKKSKILDSLNNQAQSDSIYTNFQKAFDKINHSLLLNKLVSFGIHGSFFILDKILY</sequence>
<keyword evidence="1" id="KW-0695">RNA-directed DNA polymerase</keyword>
<reference evidence="1 2" key="1">
    <citation type="submission" date="2019-08" db="EMBL/GenBank/DDBJ databases">
        <title>Whole genome of Aphis craccivora.</title>
        <authorList>
            <person name="Voronova N.V."/>
            <person name="Shulinski R.S."/>
            <person name="Bandarenka Y.V."/>
            <person name="Zhorov D.G."/>
            <person name="Warner D."/>
        </authorList>
    </citation>
    <scope>NUCLEOTIDE SEQUENCE [LARGE SCALE GENOMIC DNA]</scope>
    <source>
        <strain evidence="1">180601</strain>
        <tissue evidence="1">Whole Body</tissue>
    </source>
</reference>
<dbReference type="Proteomes" id="UP000478052">
    <property type="component" value="Unassembled WGS sequence"/>
</dbReference>
<keyword evidence="1" id="KW-0548">Nucleotidyltransferase</keyword>